<protein>
    <submittedName>
        <fullName evidence="2">Spermidine/putrescine ABC transporter substrate-binding protein</fullName>
    </submittedName>
</protein>
<sequence length="516" mass="59317">MKTKTISLIKKISLGVAASAVGAVMIAGVTYKFKKPFKPTFYNYKSYMSDDAVAIISEKYDFKEFETLNEFTKAILTKKALGGIGSDAQAVQLIRRNKLKEIDYLKLFADQTPTWALNKSFDQYKLSNEYREFQKSLYTDQVWQHLTSYDKTLETDFNGKDWKDGVKRHLYDYFIPYFSQDMVVAYNPTKVNNNLRNFDLSTSEGRKKLYETDQKILNSLYSSGFNKDKSNDKKETRFIDVLKALKANGYNRWEITDAVRDNMIYGSAYEYDNEKEYFDSNISGNASTVDAPDLYKNLIDNFSKLIQDGTGYSLTDSNVQLLGDGQLLLTNLINDQSNIQAGIIYNGDATDAYFSTDNIETVADGTIRFIRPKSNLLLVDGLVIAQSDLVDEKTYDQLLDTAKKSFLGGLNQLDWSTLPTETVEKFSAWTNFDYVSYTPAFKAQYNYALENKFSDLDEYEQFYAKQLYEIKDNYDIKDPVTNKVLYSYNVVHKAIVPTDQKTQTNLTTYWNQKTKK</sequence>
<evidence type="ECO:0000256" key="1">
    <source>
        <dbReference type="SAM" id="Phobius"/>
    </source>
</evidence>
<keyword evidence="1" id="KW-0472">Membrane</keyword>
<keyword evidence="1" id="KW-0812">Transmembrane</keyword>
<dbReference type="EMBL" id="JAHMHK010000001">
    <property type="protein sequence ID" value="MBU4693293.1"/>
    <property type="molecule type" value="Genomic_DNA"/>
</dbReference>
<dbReference type="RefSeq" id="WP_216505714.1">
    <property type="nucleotide sequence ID" value="NZ_JAHMHJ010000007.1"/>
</dbReference>
<feature type="transmembrane region" description="Helical" evidence="1">
    <location>
        <begin position="12"/>
        <end position="31"/>
    </location>
</feature>
<keyword evidence="1" id="KW-1133">Transmembrane helix</keyword>
<evidence type="ECO:0000313" key="3">
    <source>
        <dbReference type="Proteomes" id="UP000812267"/>
    </source>
</evidence>
<evidence type="ECO:0000313" key="2">
    <source>
        <dbReference type="EMBL" id="MBU4693293.1"/>
    </source>
</evidence>
<accession>A0ABS6DQL8</accession>
<proteinExistence type="predicted"/>
<comment type="caution">
    <text evidence="2">The sequence shown here is derived from an EMBL/GenBank/DDBJ whole genome shotgun (WGS) entry which is preliminary data.</text>
</comment>
<organism evidence="2 3">
    <name type="scientific">Mycoplasma zalophidermidis</name>
    <dbReference type="NCBI Taxonomy" id="398174"/>
    <lineage>
        <taxon>Bacteria</taxon>
        <taxon>Bacillati</taxon>
        <taxon>Mycoplasmatota</taxon>
        <taxon>Mollicutes</taxon>
        <taxon>Mycoplasmataceae</taxon>
        <taxon>Mycoplasma</taxon>
    </lineage>
</organism>
<gene>
    <name evidence="2" type="ORF">KQ878_00100</name>
</gene>
<reference evidence="2" key="1">
    <citation type="submission" date="2021-06" db="EMBL/GenBank/DDBJ databases">
        <title>Novel Mycoplasma species detected in California sea lions (Zalophus californianus) from the USA.</title>
        <authorList>
            <person name="Volokhov D.V."/>
            <person name="Furtak V.A."/>
            <person name="Zagorodnyaya T.A."/>
        </authorList>
    </citation>
    <scope>NUCLEOTIDE SEQUENCE [LARGE SCALE GENOMIC DNA]</scope>
    <source>
        <strain evidence="2">CSL 4779</strain>
    </source>
</reference>
<keyword evidence="3" id="KW-1185">Reference proteome</keyword>
<name>A0ABS6DQL8_9MOLU</name>
<dbReference type="Proteomes" id="UP000812267">
    <property type="component" value="Unassembled WGS sequence"/>
</dbReference>